<accession>A0ABR3EMY6</accession>
<organism evidence="2 3">
    <name type="scientific">Marasmius crinis-equi</name>
    <dbReference type="NCBI Taxonomy" id="585013"/>
    <lineage>
        <taxon>Eukaryota</taxon>
        <taxon>Fungi</taxon>
        <taxon>Dikarya</taxon>
        <taxon>Basidiomycota</taxon>
        <taxon>Agaricomycotina</taxon>
        <taxon>Agaricomycetes</taxon>
        <taxon>Agaricomycetidae</taxon>
        <taxon>Agaricales</taxon>
        <taxon>Marasmiineae</taxon>
        <taxon>Marasmiaceae</taxon>
        <taxon>Marasmius</taxon>
    </lineage>
</organism>
<feature type="compositionally biased region" description="Low complexity" evidence="1">
    <location>
        <begin position="247"/>
        <end position="264"/>
    </location>
</feature>
<feature type="compositionally biased region" description="Polar residues" evidence="1">
    <location>
        <begin position="544"/>
        <end position="554"/>
    </location>
</feature>
<proteinExistence type="predicted"/>
<evidence type="ECO:0000256" key="1">
    <source>
        <dbReference type="SAM" id="MobiDB-lite"/>
    </source>
</evidence>
<feature type="compositionally biased region" description="Basic residues" evidence="1">
    <location>
        <begin position="497"/>
        <end position="508"/>
    </location>
</feature>
<feature type="region of interest" description="Disordered" evidence="1">
    <location>
        <begin position="200"/>
        <end position="265"/>
    </location>
</feature>
<dbReference type="EMBL" id="JBAHYK010002905">
    <property type="protein sequence ID" value="KAL0564243.1"/>
    <property type="molecule type" value="Genomic_DNA"/>
</dbReference>
<feature type="region of interest" description="Disordered" evidence="1">
    <location>
        <begin position="491"/>
        <end position="518"/>
    </location>
</feature>
<sequence>MPAPRSPAKRAYNPQSRGPMQYYRWKPHPSAQPHNTQCTGNNATCPNPVSLRICRGTTDPLHAGYYYEACDPVYTHPGATHFIGWREDLGRARVPARLVARRTHPDASLADIVHGNDVEEEEFLPFPSTPSKISTFPRVTEVDRSCGSYYAGGETPVEEIFQLDHPATPTIKRHIDMPAENMSEEDALKFSTYLDSIEEEEEELFKSNTIPPPSSGHKEPACSHPSPTLFPAVSEPPTMADSASTEPCSARSSPTPSAPTSSIPWKVGTKTERCINGKVRSICAGKGCEKREIEEGKEPSKAAQQCSFLFCKPCCDAYRAETGEYCKTHKDSVSQPQTRTAGPSLRAPKAIVGLPLKQVHYERRETAIQDYRQDANAIISRKVYEDEESKRVDITFWDDNGIIHEFSEMSRTFPIFKLADCAQYVRDPIGPNPEVFFSDTGRWRRMNSEMPRRLVTGEMVLYRAPGAYGQSYKLEVPKEMQDAMDEQHFLINSNSKGKSKVPALKRKASHSELEIPRPVNRPRLELPLQSSSSIPVLDLDNDSRSPSLSLSTPNPVNTVPPLKSPPPTIPTSSTALQPFLSERPLTEQEKLTPHSAKAPWPLKYFQPMFEGIRKIDNMSGGQTEREKHSRAFPTSTASAATLARQMRFWFAASEGLRNEFYAKPRATWKEFCETVEKIQGGKVPGLKAQKQSKAKGKQREVVKAEDWEASAVRVKQEEEAIVIHGSDSE</sequence>
<keyword evidence="3" id="KW-1185">Reference proteome</keyword>
<comment type="caution">
    <text evidence="2">The sequence shown here is derived from an EMBL/GenBank/DDBJ whole genome shotgun (WGS) entry which is preliminary data.</text>
</comment>
<protein>
    <submittedName>
        <fullName evidence="2">Uncharacterized protein</fullName>
    </submittedName>
</protein>
<gene>
    <name evidence="2" type="ORF">V5O48_017807</name>
</gene>
<dbReference type="Proteomes" id="UP001465976">
    <property type="component" value="Unassembled WGS sequence"/>
</dbReference>
<evidence type="ECO:0000313" key="2">
    <source>
        <dbReference type="EMBL" id="KAL0564243.1"/>
    </source>
</evidence>
<evidence type="ECO:0000313" key="3">
    <source>
        <dbReference type="Proteomes" id="UP001465976"/>
    </source>
</evidence>
<name>A0ABR3EMY6_9AGAR</name>
<feature type="region of interest" description="Disordered" evidence="1">
    <location>
        <begin position="534"/>
        <end position="574"/>
    </location>
</feature>
<reference evidence="2 3" key="1">
    <citation type="submission" date="2024-02" db="EMBL/GenBank/DDBJ databases">
        <title>A draft genome for the cacao thread blight pathogen Marasmius crinis-equi.</title>
        <authorList>
            <person name="Cohen S.P."/>
            <person name="Baruah I.K."/>
            <person name="Amoako-Attah I."/>
            <person name="Bukari Y."/>
            <person name="Meinhardt L.W."/>
            <person name="Bailey B.A."/>
        </authorList>
    </citation>
    <scope>NUCLEOTIDE SEQUENCE [LARGE SCALE GENOMIC DNA]</scope>
    <source>
        <strain evidence="2 3">GH-76</strain>
    </source>
</reference>